<keyword evidence="2" id="KW-1003">Cell membrane</keyword>
<feature type="transmembrane region" description="Helical" evidence="6">
    <location>
        <begin position="177"/>
        <end position="195"/>
    </location>
</feature>
<evidence type="ECO:0000256" key="3">
    <source>
        <dbReference type="ARBA" id="ARBA00022692"/>
    </source>
</evidence>
<keyword evidence="4 6" id="KW-1133">Transmembrane helix</keyword>
<dbReference type="GO" id="GO:0015171">
    <property type="term" value="F:amino acid transmembrane transporter activity"/>
    <property type="evidence" value="ECO:0007669"/>
    <property type="project" value="TreeGrafter"/>
</dbReference>
<accession>A0A1E5Q9M6</accession>
<dbReference type="Pfam" id="PF01810">
    <property type="entry name" value="LysE"/>
    <property type="match status" value="1"/>
</dbReference>
<keyword evidence="3 6" id="KW-0812">Transmembrane</keyword>
<evidence type="ECO:0000256" key="6">
    <source>
        <dbReference type="SAM" id="Phobius"/>
    </source>
</evidence>
<sequence>MLTASVIVLTPGPDTLIILRYALSSGRNVGLATVLGVQVGLVGHTLLAIFGISVLIASNPIMFKAVALAGAAYIGWIGVQSFRPHGLLHVGATGKPPVSMTKAFRDAVFCNLLNPKVILLFLALFPNFIDRSRDDVTVQLIALSLGLIVINILWQAPLAFAAEVVRRWLKNDRTYKLITHSTGILLIAVAVLMIYDNLI</sequence>
<evidence type="ECO:0000313" key="7">
    <source>
        <dbReference type="EMBL" id="OEJ67828.1"/>
    </source>
</evidence>
<dbReference type="PANTHER" id="PTHR30086">
    <property type="entry name" value="ARGININE EXPORTER PROTEIN ARGO"/>
    <property type="match status" value="1"/>
</dbReference>
<dbReference type="Proteomes" id="UP000095347">
    <property type="component" value="Unassembled WGS sequence"/>
</dbReference>
<dbReference type="EMBL" id="MCGG01000019">
    <property type="protein sequence ID" value="OEJ67828.1"/>
    <property type="molecule type" value="Genomic_DNA"/>
</dbReference>
<dbReference type="PANTHER" id="PTHR30086:SF20">
    <property type="entry name" value="ARGININE EXPORTER PROTEIN ARGO-RELATED"/>
    <property type="match status" value="1"/>
</dbReference>
<keyword evidence="5 6" id="KW-0472">Membrane</keyword>
<organism evidence="7 8">
    <name type="scientific">Magnetovibrio blakemorei</name>
    <dbReference type="NCBI Taxonomy" id="28181"/>
    <lineage>
        <taxon>Bacteria</taxon>
        <taxon>Pseudomonadati</taxon>
        <taxon>Pseudomonadota</taxon>
        <taxon>Alphaproteobacteria</taxon>
        <taxon>Rhodospirillales</taxon>
        <taxon>Magnetovibrionaceae</taxon>
        <taxon>Magnetovibrio</taxon>
    </lineage>
</organism>
<evidence type="ECO:0000256" key="5">
    <source>
        <dbReference type="ARBA" id="ARBA00023136"/>
    </source>
</evidence>
<gene>
    <name evidence="7" type="ORF">BEN30_08030</name>
</gene>
<name>A0A1E5Q9M6_9PROT</name>
<dbReference type="PIRSF" id="PIRSF006324">
    <property type="entry name" value="LeuE"/>
    <property type="match status" value="1"/>
</dbReference>
<proteinExistence type="predicted"/>
<evidence type="ECO:0000313" key="8">
    <source>
        <dbReference type="Proteomes" id="UP000095347"/>
    </source>
</evidence>
<protein>
    <recommendedName>
        <fullName evidence="9">Lysine transporter LysE</fullName>
    </recommendedName>
</protein>
<dbReference type="STRING" id="28181.BEN30_08030"/>
<feature type="transmembrane region" description="Helical" evidence="6">
    <location>
        <begin position="108"/>
        <end position="129"/>
    </location>
</feature>
<dbReference type="InterPro" id="IPR001123">
    <property type="entry name" value="LeuE-type"/>
</dbReference>
<reference evidence="8" key="1">
    <citation type="submission" date="2016-07" db="EMBL/GenBank/DDBJ databases">
        <authorList>
            <person name="Florea S."/>
            <person name="Webb J.S."/>
            <person name="Jaromczyk J."/>
            <person name="Schardl C.L."/>
        </authorList>
    </citation>
    <scope>NUCLEOTIDE SEQUENCE [LARGE SCALE GENOMIC DNA]</scope>
    <source>
        <strain evidence="8">MV-1</strain>
    </source>
</reference>
<keyword evidence="8" id="KW-1185">Reference proteome</keyword>
<evidence type="ECO:0000256" key="1">
    <source>
        <dbReference type="ARBA" id="ARBA00004651"/>
    </source>
</evidence>
<feature type="transmembrane region" description="Helical" evidence="6">
    <location>
        <begin position="141"/>
        <end position="165"/>
    </location>
</feature>
<comment type="caution">
    <text evidence="7">The sequence shown here is derived from an EMBL/GenBank/DDBJ whole genome shotgun (WGS) entry which is preliminary data.</text>
</comment>
<evidence type="ECO:0000256" key="2">
    <source>
        <dbReference type="ARBA" id="ARBA00022475"/>
    </source>
</evidence>
<comment type="subcellular location">
    <subcellularLocation>
        <location evidence="1">Cell membrane</location>
        <topology evidence="1">Multi-pass membrane protein</topology>
    </subcellularLocation>
</comment>
<feature type="transmembrane region" description="Helical" evidence="6">
    <location>
        <begin position="29"/>
        <end position="55"/>
    </location>
</feature>
<dbReference type="GO" id="GO:0005886">
    <property type="term" value="C:plasma membrane"/>
    <property type="evidence" value="ECO:0007669"/>
    <property type="project" value="UniProtKB-SubCell"/>
</dbReference>
<evidence type="ECO:0008006" key="9">
    <source>
        <dbReference type="Google" id="ProtNLM"/>
    </source>
</evidence>
<dbReference type="AlphaFoldDB" id="A0A1E5Q9M6"/>
<evidence type="ECO:0000256" key="4">
    <source>
        <dbReference type="ARBA" id="ARBA00022989"/>
    </source>
</evidence>
<feature type="transmembrane region" description="Helical" evidence="6">
    <location>
        <begin position="61"/>
        <end position="79"/>
    </location>
</feature>